<dbReference type="PANTHER" id="PTHR43157:SF54">
    <property type="entry name" value="RETINOL DEHYDROGENASE 12-LIKE ISOFORM X1-RELATED"/>
    <property type="match status" value="1"/>
</dbReference>
<dbReference type="InterPro" id="IPR002347">
    <property type="entry name" value="SDR_fam"/>
</dbReference>
<sequence>MTDWTPAEMPDLEGKTVVVTGANSGLGLEGTRAFARKGATVVMACRSVDRGERAAGEIRESAASGPGSGPDPDLDVRECDLASLDSIRSFAEGLAADYDAVDVLCNNAGVMAIPRRETADGFETQFGVNHLGHFALTGRLFDLLTAADGVGVESAARSADSSRTESGAARVVTQSSGAHEQGEMDFTDLNWEESYGKWKAYGRSKLANLLFAYELQRRIDAAGDLGVRSVACHPGYADTDLQMRTARESGNPLVKVGMRLANAVFGQDAEVGVEPMLYAATADVDGGAYVEPGGFMNMRGHPTIGRSNDASYDRADARRLWEYSAEATGVAFPFRPEEPLDP</sequence>
<organism evidence="3 4">
    <name type="scientific">Halorubrum aquaticum</name>
    <dbReference type="NCBI Taxonomy" id="387340"/>
    <lineage>
        <taxon>Archaea</taxon>
        <taxon>Methanobacteriati</taxon>
        <taxon>Methanobacteriota</taxon>
        <taxon>Stenosarchaea group</taxon>
        <taxon>Halobacteria</taxon>
        <taxon>Halobacteriales</taxon>
        <taxon>Haloferacaceae</taxon>
        <taxon>Halorubrum</taxon>
    </lineage>
</organism>
<evidence type="ECO:0000313" key="3">
    <source>
        <dbReference type="EMBL" id="SFH60130.1"/>
    </source>
</evidence>
<protein>
    <submittedName>
        <fullName evidence="3">NAD(P)-dependent dehydrogenase, short-chain alcohol dehydrogenase family</fullName>
    </submittedName>
</protein>
<dbReference type="SUPFAM" id="SSF51735">
    <property type="entry name" value="NAD(P)-binding Rossmann-fold domains"/>
    <property type="match status" value="1"/>
</dbReference>
<dbReference type="InterPro" id="IPR036291">
    <property type="entry name" value="NAD(P)-bd_dom_sf"/>
</dbReference>
<accession>A0A1I3BDA8</accession>
<dbReference type="OrthoDB" id="10454at2157"/>
<dbReference type="PRINTS" id="PR00081">
    <property type="entry name" value="GDHRDH"/>
</dbReference>
<keyword evidence="4" id="KW-1185">Reference proteome</keyword>
<dbReference type="EMBL" id="FOPZ01000011">
    <property type="protein sequence ID" value="SFH60130.1"/>
    <property type="molecule type" value="Genomic_DNA"/>
</dbReference>
<proteinExistence type="predicted"/>
<gene>
    <name evidence="3" type="ORF">SAMN04488066_11190</name>
</gene>
<feature type="region of interest" description="Disordered" evidence="2">
    <location>
        <begin position="55"/>
        <end position="75"/>
    </location>
</feature>
<dbReference type="AlphaFoldDB" id="A0A1I3BDA8"/>
<dbReference type="PANTHER" id="PTHR43157">
    <property type="entry name" value="PHOSPHATIDYLINOSITOL-GLYCAN BIOSYNTHESIS CLASS F PROTEIN-RELATED"/>
    <property type="match status" value="1"/>
</dbReference>
<dbReference type="RefSeq" id="WP_149784706.1">
    <property type="nucleotide sequence ID" value="NZ_BAAADP010000001.1"/>
</dbReference>
<dbReference type="GO" id="GO:0016491">
    <property type="term" value="F:oxidoreductase activity"/>
    <property type="evidence" value="ECO:0007669"/>
    <property type="project" value="UniProtKB-KW"/>
</dbReference>
<evidence type="ECO:0000256" key="2">
    <source>
        <dbReference type="SAM" id="MobiDB-lite"/>
    </source>
</evidence>
<dbReference type="Proteomes" id="UP000323537">
    <property type="component" value="Unassembled WGS sequence"/>
</dbReference>
<keyword evidence="1" id="KW-0560">Oxidoreductase</keyword>
<dbReference type="Pfam" id="PF00106">
    <property type="entry name" value="adh_short"/>
    <property type="match status" value="1"/>
</dbReference>
<evidence type="ECO:0000313" key="4">
    <source>
        <dbReference type="Proteomes" id="UP000323537"/>
    </source>
</evidence>
<reference evidence="3 4" key="1">
    <citation type="submission" date="2016-10" db="EMBL/GenBank/DDBJ databases">
        <authorList>
            <person name="Varghese N."/>
            <person name="Submissions S."/>
        </authorList>
    </citation>
    <scope>NUCLEOTIDE SEQUENCE [LARGE SCALE GENOMIC DNA]</scope>
    <source>
        <strain evidence="3 4">CGMCC 1.6377</strain>
    </source>
</reference>
<dbReference type="CDD" id="cd05327">
    <property type="entry name" value="retinol-DH_like_SDR_c_like"/>
    <property type="match status" value="1"/>
</dbReference>
<dbReference type="Gene3D" id="3.40.50.720">
    <property type="entry name" value="NAD(P)-binding Rossmann-like Domain"/>
    <property type="match status" value="1"/>
</dbReference>
<name>A0A1I3BDA8_9EURY</name>
<evidence type="ECO:0000256" key="1">
    <source>
        <dbReference type="ARBA" id="ARBA00023002"/>
    </source>
</evidence>